<comment type="caution">
    <text evidence="2">The sequence shown here is derived from an EMBL/GenBank/DDBJ whole genome shotgun (WGS) entry which is preliminary data.</text>
</comment>
<proteinExistence type="predicted"/>
<evidence type="ECO:0000256" key="1">
    <source>
        <dbReference type="SAM" id="Phobius"/>
    </source>
</evidence>
<dbReference type="Proteomes" id="UP000708208">
    <property type="component" value="Unassembled WGS sequence"/>
</dbReference>
<gene>
    <name evidence="2" type="ORF">AFUS01_LOCUS4529</name>
</gene>
<feature type="non-terminal residue" evidence="2">
    <location>
        <position position="1"/>
    </location>
</feature>
<organism evidence="2 3">
    <name type="scientific">Allacma fusca</name>
    <dbReference type="NCBI Taxonomy" id="39272"/>
    <lineage>
        <taxon>Eukaryota</taxon>
        <taxon>Metazoa</taxon>
        <taxon>Ecdysozoa</taxon>
        <taxon>Arthropoda</taxon>
        <taxon>Hexapoda</taxon>
        <taxon>Collembola</taxon>
        <taxon>Symphypleona</taxon>
        <taxon>Sminthuridae</taxon>
        <taxon>Allacma</taxon>
    </lineage>
</organism>
<sequence>IRDVRFVKFVLLVGCICTSIVLNSISMVASAL</sequence>
<evidence type="ECO:0000313" key="3">
    <source>
        <dbReference type="Proteomes" id="UP000708208"/>
    </source>
</evidence>
<keyword evidence="3" id="KW-1185">Reference proteome</keyword>
<protein>
    <submittedName>
        <fullName evidence="2">Uncharacterized protein</fullName>
    </submittedName>
</protein>
<feature type="transmembrane region" description="Helical" evidence="1">
    <location>
        <begin position="9"/>
        <end position="29"/>
    </location>
</feature>
<accession>A0A8J2J5S0</accession>
<dbReference type="EMBL" id="CAJVCH010028323">
    <property type="protein sequence ID" value="CAG7703949.1"/>
    <property type="molecule type" value="Genomic_DNA"/>
</dbReference>
<keyword evidence="1" id="KW-1133">Transmembrane helix</keyword>
<dbReference type="AlphaFoldDB" id="A0A8J2J5S0"/>
<keyword evidence="1" id="KW-0472">Membrane</keyword>
<evidence type="ECO:0000313" key="2">
    <source>
        <dbReference type="EMBL" id="CAG7703949.1"/>
    </source>
</evidence>
<name>A0A8J2J5S0_9HEXA</name>
<keyword evidence="1" id="KW-0812">Transmembrane</keyword>
<reference evidence="2" key="1">
    <citation type="submission" date="2021-06" db="EMBL/GenBank/DDBJ databases">
        <authorList>
            <person name="Hodson N. C."/>
            <person name="Mongue J. A."/>
            <person name="Jaron S. K."/>
        </authorList>
    </citation>
    <scope>NUCLEOTIDE SEQUENCE</scope>
</reference>